<accession>A0A1G4B4U1</accession>
<dbReference type="Proteomes" id="UP000176998">
    <property type="component" value="Unassembled WGS sequence"/>
</dbReference>
<sequence>MATAYKINVPATNTGLWKFDQTDATASKVSELLQEDLEKHHVFFNNDGFHNHIPHHVLALFGTGAGADAIQMAYKGNQDYQRPAKSARDTVTDELRSWEKAKNYFGKEKHYPDFLRFFQREIEKLGWEAVLNEHLFKGDERADELFRRMFSGFMHPIIQLMYGVEWEQPAIIAEALAQAAVHRNQLKTFFDETEKRAAAQTTPMPLIADLVDEVRQSQKLAKAAELKEVNAIYHGILKSAPEELLRIASKVKVRPEELDERTAEMFHATFYVAGGAALRPGKEAKWDFFLIHHTNAAPMFLSFNSKPWISTENKVRMLEHKIRLDLVQYASRGCPPLRVEDIKSYRPKDTDQGKSLVPKLTGKVPSSTHSELWLTDDTDLLPRFYNIADDGHTIKVVRSLGICHELLSKYDEKPWIRIKGDEWLNLTYMLLDGTEHDETRWARSAGFPDAWKDIPARDWLADGDWNTSRL</sequence>
<dbReference type="GeneID" id="34561479"/>
<dbReference type="InterPro" id="IPR025337">
    <property type="entry name" value="Questin_oxidase-like"/>
</dbReference>
<dbReference type="PANTHER" id="PTHR35870:SF1">
    <property type="entry name" value="PROTEIN, PUTATIVE (AFU_ORTHOLOGUE AFUA_5G03330)-RELATED"/>
    <property type="match status" value="1"/>
</dbReference>
<dbReference type="EMBL" id="MJBS01000070">
    <property type="protein sequence ID" value="OHE96414.1"/>
    <property type="molecule type" value="Genomic_DNA"/>
</dbReference>
<dbReference type="PANTHER" id="PTHR35870">
    <property type="entry name" value="PROTEIN, PUTATIVE (AFU_ORTHOLOGUE AFUA_5G03330)-RELATED"/>
    <property type="match status" value="1"/>
</dbReference>
<keyword evidence="3" id="KW-1185">Reference proteome</keyword>
<dbReference type="Pfam" id="PF14027">
    <property type="entry name" value="Questin_oxidase"/>
    <property type="match status" value="1"/>
</dbReference>
<name>A0A1G4B4U1_9PEZI</name>
<dbReference type="RefSeq" id="XP_022473573.1">
    <property type="nucleotide sequence ID" value="XM_022619969.1"/>
</dbReference>
<dbReference type="GO" id="GO:0016491">
    <property type="term" value="F:oxidoreductase activity"/>
    <property type="evidence" value="ECO:0007669"/>
    <property type="project" value="UniProtKB-KW"/>
</dbReference>
<proteinExistence type="predicted"/>
<dbReference type="STRING" id="1209926.A0A1G4B4U1"/>
<dbReference type="OrthoDB" id="10004862at2759"/>
<reference evidence="2 3" key="1">
    <citation type="submission" date="2016-09" db="EMBL/GenBank/DDBJ databases">
        <authorList>
            <person name="Capua I."/>
            <person name="De Benedictis P."/>
            <person name="Joannis T."/>
            <person name="Lombin L.H."/>
            <person name="Cattoli G."/>
        </authorList>
    </citation>
    <scope>NUCLEOTIDE SEQUENCE [LARGE SCALE GENOMIC DNA]</scope>
    <source>
        <strain evidence="2 3">IMI 309357</strain>
    </source>
</reference>
<organism evidence="2 3">
    <name type="scientific">Colletotrichum orchidophilum</name>
    <dbReference type="NCBI Taxonomy" id="1209926"/>
    <lineage>
        <taxon>Eukaryota</taxon>
        <taxon>Fungi</taxon>
        <taxon>Dikarya</taxon>
        <taxon>Ascomycota</taxon>
        <taxon>Pezizomycotina</taxon>
        <taxon>Sordariomycetes</taxon>
        <taxon>Hypocreomycetidae</taxon>
        <taxon>Glomerellales</taxon>
        <taxon>Glomerellaceae</taxon>
        <taxon>Colletotrichum</taxon>
    </lineage>
</organism>
<evidence type="ECO:0000256" key="1">
    <source>
        <dbReference type="ARBA" id="ARBA00023002"/>
    </source>
</evidence>
<protein>
    <submittedName>
        <fullName evidence="2">HypA protein</fullName>
    </submittedName>
</protein>
<evidence type="ECO:0000313" key="2">
    <source>
        <dbReference type="EMBL" id="OHE96414.1"/>
    </source>
</evidence>
<gene>
    <name evidence="2" type="ORF">CORC01_08337</name>
</gene>
<evidence type="ECO:0000313" key="3">
    <source>
        <dbReference type="Proteomes" id="UP000176998"/>
    </source>
</evidence>
<dbReference type="AlphaFoldDB" id="A0A1G4B4U1"/>
<keyword evidence="1" id="KW-0560">Oxidoreductase</keyword>
<comment type="caution">
    <text evidence="2">The sequence shown here is derived from an EMBL/GenBank/DDBJ whole genome shotgun (WGS) entry which is preliminary data.</text>
</comment>